<dbReference type="Pfam" id="PF10497">
    <property type="entry name" value="zf-4CXXC_R1"/>
    <property type="match status" value="1"/>
</dbReference>
<name>A0A9P5XD75_9AGAR</name>
<feature type="region of interest" description="Disordered" evidence="11">
    <location>
        <begin position="731"/>
        <end position="814"/>
    </location>
</feature>
<proteinExistence type="predicted"/>
<dbReference type="GO" id="GO:0006355">
    <property type="term" value="P:regulation of DNA-templated transcription"/>
    <property type="evidence" value="ECO:0007669"/>
    <property type="project" value="InterPro"/>
</dbReference>
<dbReference type="InterPro" id="IPR018866">
    <property type="entry name" value="Znf-4CXXC_R1"/>
</dbReference>
<dbReference type="GO" id="GO:0005737">
    <property type="term" value="C:cytoplasm"/>
    <property type="evidence" value="ECO:0007669"/>
    <property type="project" value="UniProtKB-SubCell"/>
</dbReference>
<keyword evidence="7" id="KW-0805">Transcription regulation</keyword>
<dbReference type="AlphaFoldDB" id="A0A9P5XD75"/>
<keyword evidence="9" id="KW-0539">Nucleus</keyword>
<feature type="domain" description="Zinc-finger" evidence="12">
    <location>
        <begin position="59"/>
        <end position="164"/>
    </location>
</feature>
<dbReference type="OrthoDB" id="298344at2759"/>
<feature type="compositionally biased region" description="Low complexity" evidence="11">
    <location>
        <begin position="897"/>
        <end position="912"/>
    </location>
</feature>
<comment type="subcellular location">
    <subcellularLocation>
        <location evidence="2">Cytoplasm</location>
    </subcellularLocation>
    <subcellularLocation>
        <location evidence="1">Nucleus</location>
    </subcellularLocation>
</comment>
<evidence type="ECO:0000256" key="6">
    <source>
        <dbReference type="ARBA" id="ARBA00022843"/>
    </source>
</evidence>
<keyword evidence="6" id="KW-0832">Ubl conjugation</keyword>
<protein>
    <recommendedName>
        <fullName evidence="12">Zinc-finger domain-containing protein</fullName>
    </recommendedName>
</protein>
<evidence type="ECO:0000259" key="12">
    <source>
        <dbReference type="Pfam" id="PF10497"/>
    </source>
</evidence>
<reference evidence="13" key="1">
    <citation type="submission" date="2020-11" db="EMBL/GenBank/DDBJ databases">
        <authorList>
            <consortium name="DOE Joint Genome Institute"/>
            <person name="Ahrendt S."/>
            <person name="Riley R."/>
            <person name="Andreopoulos W."/>
            <person name="Labutti K."/>
            <person name="Pangilinan J."/>
            <person name="Ruiz-Duenas F.J."/>
            <person name="Barrasa J.M."/>
            <person name="Sanchez-Garcia M."/>
            <person name="Camarero S."/>
            <person name="Miyauchi S."/>
            <person name="Serrano A."/>
            <person name="Linde D."/>
            <person name="Babiker R."/>
            <person name="Drula E."/>
            <person name="Ayuso-Fernandez I."/>
            <person name="Pacheco R."/>
            <person name="Padilla G."/>
            <person name="Ferreira P."/>
            <person name="Barriuso J."/>
            <person name="Kellner H."/>
            <person name="Castanera R."/>
            <person name="Alfaro M."/>
            <person name="Ramirez L."/>
            <person name="Pisabarro A.G."/>
            <person name="Kuo A."/>
            <person name="Tritt A."/>
            <person name="Lipzen A."/>
            <person name="He G."/>
            <person name="Yan M."/>
            <person name="Ng V."/>
            <person name="Cullen D."/>
            <person name="Martin F."/>
            <person name="Rosso M.-N."/>
            <person name="Henrissat B."/>
            <person name="Hibbett D."/>
            <person name="Martinez A.T."/>
            <person name="Grigoriev I.V."/>
        </authorList>
    </citation>
    <scope>NUCLEOTIDE SEQUENCE</scope>
    <source>
        <strain evidence="13">MF-IS2</strain>
    </source>
</reference>
<keyword evidence="8" id="KW-0804">Transcription</keyword>
<feature type="compositionally biased region" description="Polar residues" evidence="11">
    <location>
        <begin position="771"/>
        <end position="794"/>
    </location>
</feature>
<feature type="compositionally biased region" description="Low complexity" evidence="11">
    <location>
        <begin position="680"/>
        <end position="690"/>
    </location>
</feature>
<feature type="coiled-coil region" evidence="10">
    <location>
        <begin position="416"/>
        <end position="454"/>
    </location>
</feature>
<accession>A0A9P5XD75</accession>
<evidence type="ECO:0000256" key="9">
    <source>
        <dbReference type="ARBA" id="ARBA00023242"/>
    </source>
</evidence>
<feature type="region of interest" description="Disordered" evidence="11">
    <location>
        <begin position="635"/>
        <end position="710"/>
    </location>
</feature>
<evidence type="ECO:0000256" key="1">
    <source>
        <dbReference type="ARBA" id="ARBA00004123"/>
    </source>
</evidence>
<feature type="compositionally biased region" description="Acidic residues" evidence="11">
    <location>
        <begin position="692"/>
        <end position="705"/>
    </location>
</feature>
<feature type="region of interest" description="Disordered" evidence="11">
    <location>
        <begin position="896"/>
        <end position="951"/>
    </location>
</feature>
<evidence type="ECO:0000256" key="11">
    <source>
        <dbReference type="SAM" id="MobiDB-lite"/>
    </source>
</evidence>
<evidence type="ECO:0000256" key="8">
    <source>
        <dbReference type="ARBA" id="ARBA00023163"/>
    </source>
</evidence>
<dbReference type="Proteomes" id="UP000807342">
    <property type="component" value="Unassembled WGS sequence"/>
</dbReference>
<sequence>MAPSPPPSLKRKLADREDPDPKKPRPSVPSVTLSLKKPFASAPIPMPNACPDYPNGFIYCHQCSKKRDVTDAIQCTFLEQTSPPKDKDSDKPPKERRCVAKFCKFCLKNRYDLDFDAVIAAARSRKKEQGHLDSAGYTYKCPKCADSCNCPRCRKSKGLEPMGSAGTIRKPPPEPVPKPSAAEKAKAARKSSTKNDSASTAKGKAVKKPKAKPLPVVKWSSIPVRLSLEDAEARFNIREFVLRFADLFEPTLPRANLEELEEIGGGRHQGRDEDEEMASWVSEFCVKSIIVGLLNLIAKELQGSLASAIKLAVKDIRSLGVNLNKIWPILSSLRDASLTDDYALNNLPPPTLPASASPFSFTFPDPLPPPTTNDIRTIRSTRNNDTNDGLHIAYSAQMVPVISALIEDVMLTGAVREEIETGVREVKEAVKNQKEAMKREAERWEQVRKTMETHVKAKAQILENRAKREYHKHKVTSLENSLQVLYPKFSPRLIPLGTDTEERVYWILSPGVSEREAASDFILSCLSDGKLAQHGGKKGGRRGLVRKAKVLGSVEERAEMRSWSWFVAVWGRKPMDAAGARDKVKVKERERQEKVKLKIKVKLKQVEEVNGKVKAKRERREEDMDVDVDVEMQSCGEDGDEEMGSVSDHSPSSTRPPSPSSGPDGDASDNEDSDSHHSDTSASSSRAASDTPDNESDQEEEEEDTERWWGFHDPFEVLKLSEWIAIKAGLDDDNPSGGSQQLMTSVPLPPVVPDRSARGERDGEEQDQESRASSSSATLNGTGGTSTPTVTLSLNGHHANGNGAEGVGKKSRDTSVTVTVVGDSATSSANTTTPRTATTIGSASARTPMILNNNKAQLKNLVDELRMFAVMLEWRCKEDKYEAVLKDLGAAAGGAGSASAASVNGNGSADGSTASGGVSANGGRKGKGRDKERESTAGSGSVSASSFYGTR</sequence>
<evidence type="ECO:0000256" key="2">
    <source>
        <dbReference type="ARBA" id="ARBA00004496"/>
    </source>
</evidence>
<evidence type="ECO:0000256" key="3">
    <source>
        <dbReference type="ARBA" id="ARBA00022490"/>
    </source>
</evidence>
<evidence type="ECO:0000313" key="13">
    <source>
        <dbReference type="EMBL" id="KAF9447957.1"/>
    </source>
</evidence>
<keyword evidence="4" id="KW-1017">Isopeptide bond</keyword>
<comment type="caution">
    <text evidence="13">The sequence shown here is derived from an EMBL/GenBank/DDBJ whole genome shotgun (WGS) entry which is preliminary data.</text>
</comment>
<organism evidence="13 14">
    <name type="scientific">Macrolepiota fuliginosa MF-IS2</name>
    <dbReference type="NCBI Taxonomy" id="1400762"/>
    <lineage>
        <taxon>Eukaryota</taxon>
        <taxon>Fungi</taxon>
        <taxon>Dikarya</taxon>
        <taxon>Basidiomycota</taxon>
        <taxon>Agaricomycotina</taxon>
        <taxon>Agaricomycetes</taxon>
        <taxon>Agaricomycetidae</taxon>
        <taxon>Agaricales</taxon>
        <taxon>Agaricineae</taxon>
        <taxon>Agaricaceae</taxon>
        <taxon>Macrolepiota</taxon>
    </lineage>
</organism>
<evidence type="ECO:0000256" key="10">
    <source>
        <dbReference type="SAM" id="Coils"/>
    </source>
</evidence>
<dbReference type="PANTHER" id="PTHR31169:SF8">
    <property type="entry name" value="ZINC-FINGER DOMAIN OF MONOAMINE-OXIDASE A REPRESSOR R1 PROTEIN"/>
    <property type="match status" value="1"/>
</dbReference>
<keyword evidence="5" id="KW-0597">Phosphoprotein</keyword>
<keyword evidence="3" id="KW-0963">Cytoplasm</keyword>
<feature type="region of interest" description="Disordered" evidence="11">
    <location>
        <begin position="1"/>
        <end position="34"/>
    </location>
</feature>
<evidence type="ECO:0000256" key="7">
    <source>
        <dbReference type="ARBA" id="ARBA00023015"/>
    </source>
</evidence>
<feature type="compositionally biased region" description="Low complexity" evidence="11">
    <location>
        <begin position="936"/>
        <end position="951"/>
    </location>
</feature>
<feature type="region of interest" description="Disordered" evidence="11">
    <location>
        <begin position="161"/>
        <end position="209"/>
    </location>
</feature>
<dbReference type="GO" id="GO:0005634">
    <property type="term" value="C:nucleus"/>
    <property type="evidence" value="ECO:0007669"/>
    <property type="project" value="UniProtKB-SubCell"/>
</dbReference>
<dbReference type="EMBL" id="MU151179">
    <property type="protein sequence ID" value="KAF9447957.1"/>
    <property type="molecule type" value="Genomic_DNA"/>
</dbReference>
<keyword evidence="10" id="KW-0175">Coiled coil</keyword>
<keyword evidence="14" id="KW-1185">Reference proteome</keyword>
<dbReference type="PANTHER" id="PTHR31169">
    <property type="entry name" value="OS05G0300700 PROTEIN"/>
    <property type="match status" value="1"/>
</dbReference>
<gene>
    <name evidence="13" type="ORF">P691DRAFT_760343</name>
</gene>
<evidence type="ECO:0000256" key="4">
    <source>
        <dbReference type="ARBA" id="ARBA00022499"/>
    </source>
</evidence>
<feature type="compositionally biased region" description="Basic and acidic residues" evidence="11">
    <location>
        <begin position="12"/>
        <end position="23"/>
    </location>
</feature>
<evidence type="ECO:0000256" key="5">
    <source>
        <dbReference type="ARBA" id="ARBA00022553"/>
    </source>
</evidence>
<evidence type="ECO:0000313" key="14">
    <source>
        <dbReference type="Proteomes" id="UP000807342"/>
    </source>
</evidence>
<dbReference type="InterPro" id="IPR040221">
    <property type="entry name" value="CDCA7/CDA7L"/>
</dbReference>